<feature type="signal peptide" evidence="2">
    <location>
        <begin position="1"/>
        <end position="28"/>
    </location>
</feature>
<name>A0A1I3Y046_9BACL</name>
<keyword evidence="2" id="KW-0732">Signal</keyword>
<feature type="compositionally biased region" description="Gly residues" evidence="1">
    <location>
        <begin position="50"/>
        <end position="65"/>
    </location>
</feature>
<protein>
    <submittedName>
        <fullName evidence="3">Uncharacterized protein</fullName>
    </submittedName>
</protein>
<sequence length="265" mass="27671">MLSHMKKGMLLGTVVAMCTLGTIGCSNSACGTETGQNDQAAAAGKHGGDRSGGGPGAGRMERGGFGGGITYKDNADLQTLLKLDGAKLDEQLKAGLTLAEVAKAQGVDENSVIDLLVKQQEAKWKEAVSAGKLTQEQVDSMKGNASERIKEQIERTAQARGGMGFVVNLHSNAELASLLKLDADKLQEQLKSGKTLADVASAQGVAKEEVVALLTKQQKDQLAAEVASGKLSQEEADKRGADLEARVKSMVEGSFAQGGNMEKQN</sequence>
<dbReference type="STRING" id="1884381.SAMN05518846_110163"/>
<keyword evidence="4" id="KW-1185">Reference proteome</keyword>
<dbReference type="EMBL" id="FORT01000010">
    <property type="protein sequence ID" value="SFK25140.1"/>
    <property type="molecule type" value="Genomic_DNA"/>
</dbReference>
<dbReference type="Proteomes" id="UP000198915">
    <property type="component" value="Unassembled WGS sequence"/>
</dbReference>
<gene>
    <name evidence="3" type="ORF">SAMN05518846_110163</name>
</gene>
<evidence type="ECO:0000256" key="2">
    <source>
        <dbReference type="SAM" id="SignalP"/>
    </source>
</evidence>
<accession>A0A1I3Y046</accession>
<evidence type="ECO:0000313" key="3">
    <source>
        <dbReference type="EMBL" id="SFK25140.1"/>
    </source>
</evidence>
<proteinExistence type="predicted"/>
<evidence type="ECO:0000313" key="4">
    <source>
        <dbReference type="Proteomes" id="UP000198915"/>
    </source>
</evidence>
<dbReference type="PROSITE" id="PS51257">
    <property type="entry name" value="PROKAR_LIPOPROTEIN"/>
    <property type="match status" value="1"/>
</dbReference>
<organism evidence="3 4">
    <name type="scientific">Brevibacillus centrosporus</name>
    <dbReference type="NCBI Taxonomy" id="54910"/>
    <lineage>
        <taxon>Bacteria</taxon>
        <taxon>Bacillati</taxon>
        <taxon>Bacillota</taxon>
        <taxon>Bacilli</taxon>
        <taxon>Bacillales</taxon>
        <taxon>Paenibacillaceae</taxon>
        <taxon>Brevibacillus</taxon>
    </lineage>
</organism>
<evidence type="ECO:0000256" key="1">
    <source>
        <dbReference type="SAM" id="MobiDB-lite"/>
    </source>
</evidence>
<reference evidence="4" key="1">
    <citation type="submission" date="2016-10" db="EMBL/GenBank/DDBJ databases">
        <authorList>
            <person name="Varghese N."/>
            <person name="Submissions S."/>
        </authorList>
    </citation>
    <scope>NUCLEOTIDE SEQUENCE [LARGE SCALE GENOMIC DNA]</scope>
    <source>
        <strain evidence="4">OK042</strain>
    </source>
</reference>
<feature type="region of interest" description="Disordered" evidence="1">
    <location>
        <begin position="34"/>
        <end position="65"/>
    </location>
</feature>
<feature type="chain" id="PRO_5038726232" evidence="2">
    <location>
        <begin position="29"/>
        <end position="265"/>
    </location>
</feature>
<dbReference type="AlphaFoldDB" id="A0A1I3Y046"/>